<sequence length="242" mass="28032">MSKQLFGTIKEDQIYSKYLKKELPLMIYLPPNYSPLYSYHLLIAQDGKDYFQLGRIARQAEELISSNEIEDVIIIGVPYENVQERREMYHPDGAQADAYIRFLAEELVPYAEDHFQTFSLAAGRTLIGDSLAATISLMTALHYPNTFGQVILQSPYVNQTVLKELSSVKAPHLKIYHVIGSEETNVETTNGKQKDFLTPNREMNKLLVNMGMTYHYHEFKGDHRWTFWQPDIKSALLYMFHK</sequence>
<dbReference type="EMBL" id="JAOTPO010000002">
    <property type="protein sequence ID" value="MDE5412704.1"/>
    <property type="molecule type" value="Genomic_DNA"/>
</dbReference>
<dbReference type="InterPro" id="IPR050583">
    <property type="entry name" value="Mycobacterial_A85_antigen"/>
</dbReference>
<proteinExistence type="predicted"/>
<dbReference type="Proteomes" id="UP001148125">
    <property type="component" value="Unassembled WGS sequence"/>
</dbReference>
<dbReference type="SUPFAM" id="SSF53474">
    <property type="entry name" value="alpha/beta-Hydrolases"/>
    <property type="match status" value="1"/>
</dbReference>
<protein>
    <submittedName>
        <fullName evidence="1">Esterase family protein</fullName>
    </submittedName>
</protein>
<gene>
    <name evidence="1" type="ORF">N7Z68_04850</name>
</gene>
<dbReference type="InterPro" id="IPR029058">
    <property type="entry name" value="AB_hydrolase_fold"/>
</dbReference>
<dbReference type="Gene3D" id="3.40.50.1820">
    <property type="entry name" value="alpha/beta hydrolase"/>
    <property type="match status" value="1"/>
</dbReference>
<organism evidence="1 2">
    <name type="scientific">Alkalihalobacterium chitinilyticum</name>
    <dbReference type="NCBI Taxonomy" id="2980103"/>
    <lineage>
        <taxon>Bacteria</taxon>
        <taxon>Bacillati</taxon>
        <taxon>Bacillota</taxon>
        <taxon>Bacilli</taxon>
        <taxon>Bacillales</taxon>
        <taxon>Bacillaceae</taxon>
        <taxon>Alkalihalobacterium</taxon>
    </lineage>
</organism>
<keyword evidence="2" id="KW-1185">Reference proteome</keyword>
<accession>A0ABT5VB71</accession>
<dbReference type="PANTHER" id="PTHR48098:SF3">
    <property type="entry name" value="IRON(III) ENTEROBACTIN ESTERASE"/>
    <property type="match status" value="1"/>
</dbReference>
<comment type="caution">
    <text evidence="1">The sequence shown here is derived from an EMBL/GenBank/DDBJ whole genome shotgun (WGS) entry which is preliminary data.</text>
</comment>
<name>A0ABT5VB71_9BACI</name>
<dbReference type="InterPro" id="IPR000801">
    <property type="entry name" value="Esterase-like"/>
</dbReference>
<evidence type="ECO:0000313" key="1">
    <source>
        <dbReference type="EMBL" id="MDE5412704.1"/>
    </source>
</evidence>
<dbReference type="Pfam" id="PF00756">
    <property type="entry name" value="Esterase"/>
    <property type="match status" value="1"/>
</dbReference>
<dbReference type="RefSeq" id="WP_275117338.1">
    <property type="nucleotide sequence ID" value="NZ_JAOTPO010000002.1"/>
</dbReference>
<evidence type="ECO:0000313" key="2">
    <source>
        <dbReference type="Proteomes" id="UP001148125"/>
    </source>
</evidence>
<dbReference type="PANTHER" id="PTHR48098">
    <property type="entry name" value="ENTEROCHELIN ESTERASE-RELATED"/>
    <property type="match status" value="1"/>
</dbReference>
<reference evidence="1" key="1">
    <citation type="submission" date="2024-05" db="EMBL/GenBank/DDBJ databases">
        <title>Alkalihalobacillus sp. strain MEB203 novel alkaliphilic bacterium from Lonar Lake, India.</title>
        <authorList>
            <person name="Joshi A."/>
            <person name="Thite S."/>
            <person name="Mengade P."/>
        </authorList>
    </citation>
    <scope>NUCLEOTIDE SEQUENCE</scope>
    <source>
        <strain evidence="1">MEB 203</strain>
    </source>
</reference>